<dbReference type="PANTHER" id="PTHR38034">
    <property type="entry name" value="INNER MEMBRANE PROTEIN YPJD"/>
    <property type="match status" value="1"/>
</dbReference>
<feature type="transmembrane region" description="Helical" evidence="1">
    <location>
        <begin position="98"/>
        <end position="115"/>
    </location>
</feature>
<gene>
    <name evidence="3" type="primary">ccsA</name>
    <name evidence="3" type="ORF">V3390_08285</name>
</gene>
<protein>
    <submittedName>
        <fullName evidence="3">Cytochrome c biogenesis protein CcsA</fullName>
    </submittedName>
</protein>
<evidence type="ECO:0000256" key="1">
    <source>
        <dbReference type="SAM" id="Phobius"/>
    </source>
</evidence>
<dbReference type="InterPro" id="IPR052372">
    <property type="entry name" value="YpjD/HemX"/>
</dbReference>
<evidence type="ECO:0000313" key="3">
    <source>
        <dbReference type="EMBL" id="MEF2156220.1"/>
    </source>
</evidence>
<evidence type="ECO:0000259" key="2">
    <source>
        <dbReference type="Pfam" id="PF01578"/>
    </source>
</evidence>
<evidence type="ECO:0000313" key="4">
    <source>
        <dbReference type="Proteomes" id="UP001356170"/>
    </source>
</evidence>
<feature type="transmembrane region" description="Helical" evidence="1">
    <location>
        <begin position="135"/>
        <end position="157"/>
    </location>
</feature>
<feature type="transmembrane region" description="Helical" evidence="1">
    <location>
        <begin position="6"/>
        <end position="22"/>
    </location>
</feature>
<dbReference type="PANTHER" id="PTHR38034:SF1">
    <property type="entry name" value="INNER MEMBRANE PROTEIN YPJD"/>
    <property type="match status" value="1"/>
</dbReference>
<feature type="transmembrane region" description="Helical" evidence="1">
    <location>
        <begin position="218"/>
        <end position="236"/>
    </location>
</feature>
<keyword evidence="1" id="KW-0472">Membrane</keyword>
<organism evidence="3 4">
    <name type="scientific">Aquilutibacter rugosus</name>
    <dbReference type="NCBI Taxonomy" id="3115820"/>
    <lineage>
        <taxon>Bacteria</taxon>
        <taxon>Pseudomonadati</taxon>
        <taxon>Pseudomonadota</taxon>
        <taxon>Gammaproteobacteria</taxon>
        <taxon>Lysobacterales</taxon>
        <taxon>Lysobacteraceae</taxon>
        <taxon>Aquilutibacter</taxon>
    </lineage>
</organism>
<feature type="domain" description="Cytochrome c assembly protein" evidence="2">
    <location>
        <begin position="55"/>
        <end position="267"/>
    </location>
</feature>
<feature type="transmembrane region" description="Helical" evidence="1">
    <location>
        <begin position="190"/>
        <end position="212"/>
    </location>
</feature>
<keyword evidence="1" id="KW-1133">Transmembrane helix</keyword>
<sequence>MILPFLAFVWYWLATFALVMSLHGRPAQATDATLPPLPRTTRWWPWFAGLAVFLHAAAHAWVARLLGAPDMHFFAAISLVTLGMAGMTLALKRQGRMTSAGLVVFPLASLAVLAYQKAGHTPTTTPQSWPLQLHAWIALLSAAALALAAVFALMLWLQERALRTRQRSHLLLGLPPLVTIETMLFRTIKLGFALLTLTLVTGLLFVSDLFAQHLAHKTILSIVSWLIFGGLLLGRWKYGWRGVRAAKWTLVAFAFLALAFFGVTYILEQRYGPN</sequence>
<proteinExistence type="predicted"/>
<comment type="caution">
    <text evidence="3">The sequence shown here is derived from an EMBL/GenBank/DDBJ whole genome shotgun (WGS) entry which is preliminary data.</text>
</comment>
<reference evidence="3 4" key="1">
    <citation type="submission" date="2024-01" db="EMBL/GenBank/DDBJ databases">
        <title>Novel species of the genus Luteimonas isolated from rivers.</title>
        <authorList>
            <person name="Lu H."/>
        </authorList>
    </citation>
    <scope>NUCLEOTIDE SEQUENCE [LARGE SCALE GENOMIC DNA]</scope>
    <source>
        <strain evidence="3 4">FXH3W</strain>
    </source>
</reference>
<dbReference type="InterPro" id="IPR002541">
    <property type="entry name" value="Cyt_c_assembly"/>
</dbReference>
<dbReference type="Proteomes" id="UP001356170">
    <property type="component" value="Unassembled WGS sequence"/>
</dbReference>
<feature type="transmembrane region" description="Helical" evidence="1">
    <location>
        <begin position="73"/>
        <end position="91"/>
    </location>
</feature>
<dbReference type="RefSeq" id="WP_331704068.1">
    <property type="nucleotide sequence ID" value="NZ_JAZHBO010000002.1"/>
</dbReference>
<feature type="transmembrane region" description="Helical" evidence="1">
    <location>
        <begin position="43"/>
        <end position="61"/>
    </location>
</feature>
<accession>A0ABU7V0B9</accession>
<feature type="transmembrane region" description="Helical" evidence="1">
    <location>
        <begin position="248"/>
        <end position="267"/>
    </location>
</feature>
<dbReference type="EMBL" id="JAZHBO010000002">
    <property type="protein sequence ID" value="MEF2156220.1"/>
    <property type="molecule type" value="Genomic_DNA"/>
</dbReference>
<name>A0ABU7V0B9_9GAMM</name>
<dbReference type="Pfam" id="PF01578">
    <property type="entry name" value="Cytochrom_C_asm"/>
    <property type="match status" value="1"/>
</dbReference>
<keyword evidence="4" id="KW-1185">Reference proteome</keyword>
<keyword evidence="1" id="KW-0812">Transmembrane</keyword>